<proteinExistence type="predicted"/>
<reference evidence="1" key="1">
    <citation type="journal article" date="2020" name="bioRxiv">
        <title>Whole genome comparisons of ergot fungi reveals the divergence and evolution of species within the genus Claviceps are the result of varying mechanisms driving genome evolution and host range expansion.</title>
        <authorList>
            <person name="Wyka S.A."/>
            <person name="Mondo S.J."/>
            <person name="Liu M."/>
            <person name="Dettman J."/>
            <person name="Nalam V."/>
            <person name="Broders K.D."/>
        </authorList>
    </citation>
    <scope>NUCLEOTIDE SEQUENCE</scope>
    <source>
        <strain evidence="1">CCC 602</strain>
    </source>
</reference>
<sequence length="81" mass="8898">MYFGGGLWAAALGKNAAAGPCPAQEEAAILDELEGLLDVMGDRYCNKHLMYSIVELILVRLIPELHESGVEELLHERLGEF</sequence>
<dbReference type="OrthoDB" id="5582218at2759"/>
<name>A0A9P7NBA1_9HYPO</name>
<dbReference type="EMBL" id="SRPW01000852">
    <property type="protein sequence ID" value="KAG6011632.1"/>
    <property type="molecule type" value="Genomic_DNA"/>
</dbReference>
<comment type="caution">
    <text evidence="1">The sequence shown here is derived from an EMBL/GenBank/DDBJ whole genome shotgun (WGS) entry which is preliminary data.</text>
</comment>
<evidence type="ECO:0000313" key="1">
    <source>
        <dbReference type="EMBL" id="KAG6011632.1"/>
    </source>
</evidence>
<keyword evidence="2" id="KW-1185">Reference proteome</keyword>
<evidence type="ECO:0000313" key="2">
    <source>
        <dbReference type="Proteomes" id="UP000748025"/>
    </source>
</evidence>
<organism evidence="1 2">
    <name type="scientific">Claviceps pusilla</name>
    <dbReference type="NCBI Taxonomy" id="123648"/>
    <lineage>
        <taxon>Eukaryota</taxon>
        <taxon>Fungi</taxon>
        <taxon>Dikarya</taxon>
        <taxon>Ascomycota</taxon>
        <taxon>Pezizomycotina</taxon>
        <taxon>Sordariomycetes</taxon>
        <taxon>Hypocreomycetidae</taxon>
        <taxon>Hypocreales</taxon>
        <taxon>Clavicipitaceae</taxon>
        <taxon>Claviceps</taxon>
    </lineage>
</organism>
<evidence type="ECO:0008006" key="3">
    <source>
        <dbReference type="Google" id="ProtNLM"/>
    </source>
</evidence>
<dbReference type="AlphaFoldDB" id="A0A9P7NBA1"/>
<protein>
    <recommendedName>
        <fullName evidence="3">PXA domain-containing protein</fullName>
    </recommendedName>
</protein>
<dbReference type="Proteomes" id="UP000748025">
    <property type="component" value="Unassembled WGS sequence"/>
</dbReference>
<accession>A0A9P7NBA1</accession>
<gene>
    <name evidence="1" type="ORF">E4U43_008210</name>
</gene>